<proteinExistence type="predicted"/>
<evidence type="ECO:0000313" key="2">
    <source>
        <dbReference type="EMBL" id="TKR85384.1"/>
    </source>
</evidence>
<accession>A0A4U5NQZ7</accession>
<name>A0A4U5NQZ7_POPAL</name>
<feature type="region of interest" description="Disordered" evidence="1">
    <location>
        <begin position="71"/>
        <end position="169"/>
    </location>
</feature>
<organism evidence="2">
    <name type="scientific">Populus alba</name>
    <name type="common">White poplar</name>
    <dbReference type="NCBI Taxonomy" id="43335"/>
    <lineage>
        <taxon>Eukaryota</taxon>
        <taxon>Viridiplantae</taxon>
        <taxon>Streptophyta</taxon>
        <taxon>Embryophyta</taxon>
        <taxon>Tracheophyta</taxon>
        <taxon>Spermatophyta</taxon>
        <taxon>Magnoliopsida</taxon>
        <taxon>eudicotyledons</taxon>
        <taxon>Gunneridae</taxon>
        <taxon>Pentapetalae</taxon>
        <taxon>rosids</taxon>
        <taxon>fabids</taxon>
        <taxon>Malpighiales</taxon>
        <taxon>Salicaceae</taxon>
        <taxon>Saliceae</taxon>
        <taxon>Populus</taxon>
    </lineage>
</organism>
<protein>
    <submittedName>
        <fullName evidence="2">Uncharacterized protein</fullName>
    </submittedName>
</protein>
<reference evidence="2" key="1">
    <citation type="submission" date="2018-10" db="EMBL/GenBank/DDBJ databases">
        <title>Population genomic analysis revealed the cold adaptation of white poplar.</title>
        <authorList>
            <person name="Liu Y.-J."/>
        </authorList>
    </citation>
    <scope>NUCLEOTIDE SEQUENCE [LARGE SCALE GENOMIC DNA]</scope>
    <source>
        <strain evidence="2">PAL-ZL1</strain>
    </source>
</reference>
<feature type="compositionally biased region" description="Pro residues" evidence="1">
    <location>
        <begin position="81"/>
        <end position="98"/>
    </location>
</feature>
<dbReference type="AlphaFoldDB" id="A0A4U5NQZ7"/>
<feature type="compositionally biased region" description="Polar residues" evidence="1">
    <location>
        <begin position="134"/>
        <end position="154"/>
    </location>
</feature>
<gene>
    <name evidence="2" type="ORF">D5086_0000248650</name>
</gene>
<dbReference type="EMBL" id="RCHU01000948">
    <property type="protein sequence ID" value="TKR85384.1"/>
    <property type="molecule type" value="Genomic_DNA"/>
</dbReference>
<comment type="caution">
    <text evidence="2">The sequence shown here is derived from an EMBL/GenBank/DDBJ whole genome shotgun (WGS) entry which is preliminary data.</text>
</comment>
<evidence type="ECO:0000256" key="1">
    <source>
        <dbReference type="SAM" id="MobiDB-lite"/>
    </source>
</evidence>
<sequence length="169" mass="17825">MPFSCATFSSLAFYNLIRSSSGLLVQFFHGQVKEKNIDTVVPSPPSAPPITVITLVDVVNSNREARVRAKHRKRAIQHTPPTAPPPSSFKPCAHPPASPVSIKPHCGPSVETSSLGSRSGAENPRIGTAPLPSPTAQGQATSGNVGPFFISTSYKVPHHPPSSSLVSFP</sequence>